<evidence type="ECO:0000313" key="11">
    <source>
        <dbReference type="EMBL" id="GHP11679.1"/>
    </source>
</evidence>
<dbReference type="HAMAP" id="MF_01374">
    <property type="entry name" value="Glyoxalase_2"/>
    <property type="match status" value="1"/>
</dbReference>
<sequence length="255" mass="28354">MKQYNLPNNLTVIQFRALSDNYGYLVHKGEHTAAIDTPDASLIHSILAHYGFQLTHILNTHHHADHAGGNANLLSLYPDCEVVGPANERIPCITTPAGENDVVFNSLATVYDTPGHTSGHIVYHFADSGALFCGDTLFAMGCGRLFEGTPAQMWSSLRKLKALPDDTLVFCAHEYTLANAKFAVTADVKNENLAERYQLVQKQREKDEWTVPTTIRLEKSTNPFMRADEPSLQAHFNTTDPVETFAKVRHAKDVF</sequence>
<dbReference type="GO" id="GO:0004416">
    <property type="term" value="F:hydroxyacylglutathione hydrolase activity"/>
    <property type="evidence" value="ECO:0007669"/>
    <property type="project" value="UniProtKB-EC"/>
</dbReference>
<dbReference type="AlphaFoldDB" id="A0A830I3S5"/>
<dbReference type="GO" id="GO:0019243">
    <property type="term" value="P:methylglyoxal catabolic process to D-lactate via S-lactoyl-glutathione"/>
    <property type="evidence" value="ECO:0007669"/>
    <property type="project" value="InterPro"/>
</dbReference>
<evidence type="ECO:0000256" key="6">
    <source>
        <dbReference type="ARBA" id="ARBA00022723"/>
    </source>
</evidence>
<dbReference type="PANTHER" id="PTHR43705:SF1">
    <property type="entry name" value="HYDROXYACYLGLUTATHIONE HYDROLASE GLOB"/>
    <property type="match status" value="1"/>
</dbReference>
<evidence type="ECO:0000256" key="8">
    <source>
        <dbReference type="ARBA" id="ARBA00022833"/>
    </source>
</evidence>
<evidence type="ECO:0000256" key="1">
    <source>
        <dbReference type="ARBA" id="ARBA00001623"/>
    </source>
</evidence>
<feature type="domain" description="Metallo-beta-lactamase" evidence="10">
    <location>
        <begin position="20"/>
        <end position="173"/>
    </location>
</feature>
<protein>
    <recommendedName>
        <fullName evidence="5">hydroxyacylglutathione hydrolase</fullName>
        <ecNumber evidence="5">3.1.2.6</ecNumber>
    </recommendedName>
    <alternativeName>
        <fullName evidence="9">Glyoxalase II</fullName>
    </alternativeName>
</protein>
<dbReference type="SUPFAM" id="SSF56281">
    <property type="entry name" value="Metallo-hydrolase/oxidoreductase"/>
    <property type="match status" value="1"/>
</dbReference>
<evidence type="ECO:0000256" key="5">
    <source>
        <dbReference type="ARBA" id="ARBA00011917"/>
    </source>
</evidence>
<dbReference type="PANTHER" id="PTHR43705">
    <property type="entry name" value="HYDROXYACYLGLUTATHIONE HYDROLASE"/>
    <property type="match status" value="1"/>
</dbReference>
<accession>A0A830I3S5</accession>
<comment type="pathway">
    <text evidence="3">Secondary metabolite metabolism; methylglyoxal degradation; (R)-lactate from methylglyoxal: step 2/2.</text>
</comment>
<evidence type="ECO:0000256" key="7">
    <source>
        <dbReference type="ARBA" id="ARBA00022801"/>
    </source>
</evidence>
<dbReference type="Pfam" id="PF00753">
    <property type="entry name" value="Lactamase_B"/>
    <property type="match status" value="1"/>
</dbReference>
<proteinExistence type="inferred from homology"/>
<dbReference type="SMART" id="SM00849">
    <property type="entry name" value="Lactamase_B"/>
    <property type="match status" value="1"/>
</dbReference>
<dbReference type="CDD" id="cd07723">
    <property type="entry name" value="hydroxyacylglutathione_hydrolase_MBL-fold"/>
    <property type="match status" value="1"/>
</dbReference>
<organism evidence="11 12">
    <name type="scientific">Pycnococcus provasolii</name>
    <dbReference type="NCBI Taxonomy" id="41880"/>
    <lineage>
        <taxon>Eukaryota</taxon>
        <taxon>Viridiplantae</taxon>
        <taxon>Chlorophyta</taxon>
        <taxon>Pseudoscourfieldiophyceae</taxon>
        <taxon>Pseudoscourfieldiales</taxon>
        <taxon>Pycnococcaceae</taxon>
        <taxon>Pycnococcus</taxon>
    </lineage>
</organism>
<evidence type="ECO:0000256" key="3">
    <source>
        <dbReference type="ARBA" id="ARBA00004963"/>
    </source>
</evidence>
<dbReference type="InterPro" id="IPR032282">
    <property type="entry name" value="HAGH_C"/>
</dbReference>
<dbReference type="InterPro" id="IPR017782">
    <property type="entry name" value="Hydroxyacylglutathione_Hdrlase"/>
</dbReference>
<dbReference type="PIRSF" id="PIRSF005457">
    <property type="entry name" value="Glx"/>
    <property type="match status" value="1"/>
</dbReference>
<evidence type="ECO:0000313" key="12">
    <source>
        <dbReference type="Proteomes" id="UP000660262"/>
    </source>
</evidence>
<reference evidence="11" key="1">
    <citation type="submission" date="2020-10" db="EMBL/GenBank/DDBJ databases">
        <title>Unveiling of a novel bifunctional photoreceptor, Dualchrome1, isolated from a cosmopolitan green alga.</title>
        <authorList>
            <person name="Suzuki S."/>
            <person name="Kawachi M."/>
        </authorList>
    </citation>
    <scope>NUCLEOTIDE SEQUENCE</scope>
    <source>
        <strain evidence="11">NIES 2893</strain>
    </source>
</reference>
<dbReference type="InterPro" id="IPR036866">
    <property type="entry name" value="RibonucZ/Hydroxyglut_hydro"/>
</dbReference>
<dbReference type="Pfam" id="PF16123">
    <property type="entry name" value="HAGH_C"/>
    <property type="match status" value="1"/>
</dbReference>
<dbReference type="GO" id="GO:0046872">
    <property type="term" value="F:metal ion binding"/>
    <property type="evidence" value="ECO:0007669"/>
    <property type="project" value="UniProtKB-KW"/>
</dbReference>
<keyword evidence="6" id="KW-0479">Metal-binding</keyword>
<dbReference type="EC" id="3.1.2.6" evidence="5"/>
<keyword evidence="7" id="KW-0378">Hydrolase</keyword>
<name>A0A830I3S5_9CHLO</name>
<gene>
    <name evidence="11" type="ORF">PPROV_001040700</name>
</gene>
<dbReference type="Proteomes" id="UP000660262">
    <property type="component" value="Unassembled WGS sequence"/>
</dbReference>
<keyword evidence="8" id="KW-0862">Zinc</keyword>
<evidence type="ECO:0000256" key="4">
    <source>
        <dbReference type="ARBA" id="ARBA00006759"/>
    </source>
</evidence>
<comment type="catalytic activity">
    <reaction evidence="1">
        <text>an S-(2-hydroxyacyl)glutathione + H2O = a 2-hydroxy carboxylate + glutathione + H(+)</text>
        <dbReference type="Rhea" id="RHEA:21864"/>
        <dbReference type="ChEBI" id="CHEBI:15377"/>
        <dbReference type="ChEBI" id="CHEBI:15378"/>
        <dbReference type="ChEBI" id="CHEBI:57925"/>
        <dbReference type="ChEBI" id="CHEBI:58896"/>
        <dbReference type="ChEBI" id="CHEBI:71261"/>
        <dbReference type="EC" id="3.1.2.6"/>
    </reaction>
</comment>
<comment type="caution">
    <text evidence="11">The sequence shown here is derived from an EMBL/GenBank/DDBJ whole genome shotgun (WGS) entry which is preliminary data.</text>
</comment>
<dbReference type="OrthoDB" id="515692at2759"/>
<evidence type="ECO:0000256" key="9">
    <source>
        <dbReference type="ARBA" id="ARBA00031044"/>
    </source>
</evidence>
<evidence type="ECO:0000256" key="2">
    <source>
        <dbReference type="ARBA" id="ARBA00001947"/>
    </source>
</evidence>
<comment type="cofactor">
    <cofactor evidence="2">
        <name>Zn(2+)</name>
        <dbReference type="ChEBI" id="CHEBI:29105"/>
    </cofactor>
</comment>
<keyword evidence="12" id="KW-1185">Reference proteome</keyword>
<dbReference type="NCBIfam" id="TIGR03413">
    <property type="entry name" value="GSH_gloB"/>
    <property type="match status" value="1"/>
</dbReference>
<comment type="similarity">
    <text evidence="4">Belongs to the metallo-beta-lactamase superfamily. Glyoxalase II family.</text>
</comment>
<dbReference type="InterPro" id="IPR035680">
    <property type="entry name" value="Clx_II_MBL"/>
</dbReference>
<dbReference type="Gene3D" id="3.60.15.10">
    <property type="entry name" value="Ribonuclease Z/Hydroxyacylglutathione hydrolase-like"/>
    <property type="match status" value="1"/>
</dbReference>
<dbReference type="InterPro" id="IPR001279">
    <property type="entry name" value="Metallo-B-lactamas"/>
</dbReference>
<dbReference type="EMBL" id="BNJQ01000036">
    <property type="protein sequence ID" value="GHP11679.1"/>
    <property type="molecule type" value="Genomic_DNA"/>
</dbReference>
<evidence type="ECO:0000259" key="10">
    <source>
        <dbReference type="SMART" id="SM00849"/>
    </source>
</evidence>
<dbReference type="InterPro" id="IPR050110">
    <property type="entry name" value="Glyoxalase_II_hydrolase"/>
</dbReference>